<reference evidence="2" key="2">
    <citation type="submission" date="2023-05" db="EMBL/GenBank/DDBJ databases">
        <authorList>
            <consortium name="Lawrence Berkeley National Laboratory"/>
            <person name="Steindorff A."/>
            <person name="Hensen N."/>
            <person name="Bonometti L."/>
            <person name="Westerberg I."/>
            <person name="Brannstrom I.O."/>
            <person name="Guillou S."/>
            <person name="Cros-Aarteil S."/>
            <person name="Calhoun S."/>
            <person name="Haridas S."/>
            <person name="Kuo A."/>
            <person name="Mondo S."/>
            <person name="Pangilinan J."/>
            <person name="Riley R."/>
            <person name="Labutti K."/>
            <person name="Andreopoulos B."/>
            <person name="Lipzen A."/>
            <person name="Chen C."/>
            <person name="Yanf M."/>
            <person name="Daum C."/>
            <person name="Ng V."/>
            <person name="Clum A."/>
            <person name="Ohm R."/>
            <person name="Martin F."/>
            <person name="Silar P."/>
            <person name="Natvig D."/>
            <person name="Lalanne C."/>
            <person name="Gautier V."/>
            <person name="Ament-Velasquez S.L."/>
            <person name="Kruys A."/>
            <person name="Hutchinson M.I."/>
            <person name="Powell A.J."/>
            <person name="Barry K."/>
            <person name="Miller A.N."/>
            <person name="Grigoriev I.V."/>
            <person name="Debuchy R."/>
            <person name="Gladieux P."/>
            <person name="Thoren M.H."/>
            <person name="Johannesson H."/>
        </authorList>
    </citation>
    <scope>NUCLEOTIDE SEQUENCE</scope>
    <source>
        <strain evidence="2">CBS 990.96</strain>
    </source>
</reference>
<accession>A0AAN7H8T8</accession>
<keyword evidence="3" id="KW-1185">Reference proteome</keyword>
<dbReference type="AlphaFoldDB" id="A0AAN7H8T8"/>
<evidence type="ECO:0000313" key="2">
    <source>
        <dbReference type="EMBL" id="KAK4232340.1"/>
    </source>
</evidence>
<dbReference type="EMBL" id="MU865288">
    <property type="protein sequence ID" value="KAK4232340.1"/>
    <property type="molecule type" value="Genomic_DNA"/>
</dbReference>
<comment type="caution">
    <text evidence="2">The sequence shown here is derived from an EMBL/GenBank/DDBJ whole genome shotgun (WGS) entry which is preliminary data.</text>
</comment>
<feature type="compositionally biased region" description="Low complexity" evidence="1">
    <location>
        <begin position="348"/>
        <end position="364"/>
    </location>
</feature>
<name>A0AAN7H8T8_9PEZI</name>
<dbReference type="Proteomes" id="UP001301958">
    <property type="component" value="Unassembled WGS sequence"/>
</dbReference>
<gene>
    <name evidence="2" type="ORF">QBC38DRAFT_352842</name>
</gene>
<evidence type="ECO:0000256" key="1">
    <source>
        <dbReference type="SAM" id="MobiDB-lite"/>
    </source>
</evidence>
<proteinExistence type="predicted"/>
<sequence>MTTALIHTGISHAKDGRLQQAVTAIKERHRASHSAALKCKCYHEILDLFEARYTTEDDEWFTPLAGVYLADLPQIIEDAKQHKVPPAEIDDTIFRARRAFYTSRLRVLIPQVLEWDPVNRQETFRKVQYGFKTGEEDSVIEYVNQSLGRLGGIKSTSEHLLRELPDKLVLAKSREEQVKIVGEAFFADEKGEVPESLLKYITMLQEGKTLDLVVLDMMTEYHDVWFKARDSWKLKQRLDYLYRAEVAHYADMERKAELDRQAALLESLPDYVWEVPPCVVCGKELRDRRFHTCSICSVFAINELQPLYTRVYCSLECHSVDVVTHRFTHHCSAGTKCLTRHAAPAPSAESSPLSTLSSMSTPSSFSPPPPESSDHRFCIECINVLKRPTVWCTLKCAMKNFVQHRKDVHLPARQKMDTQGVIPADGGFMDKHEVYNQEDIEGLTITIEQGAKQWYDKFLQEVEITDPLLPGDKTFWM</sequence>
<feature type="region of interest" description="Disordered" evidence="1">
    <location>
        <begin position="348"/>
        <end position="373"/>
    </location>
</feature>
<organism evidence="2 3">
    <name type="scientific">Podospora fimiseda</name>
    <dbReference type="NCBI Taxonomy" id="252190"/>
    <lineage>
        <taxon>Eukaryota</taxon>
        <taxon>Fungi</taxon>
        <taxon>Dikarya</taxon>
        <taxon>Ascomycota</taxon>
        <taxon>Pezizomycotina</taxon>
        <taxon>Sordariomycetes</taxon>
        <taxon>Sordariomycetidae</taxon>
        <taxon>Sordariales</taxon>
        <taxon>Podosporaceae</taxon>
        <taxon>Podospora</taxon>
    </lineage>
</organism>
<reference evidence="2" key="1">
    <citation type="journal article" date="2023" name="Mol. Phylogenet. Evol.">
        <title>Genome-scale phylogeny and comparative genomics of the fungal order Sordariales.</title>
        <authorList>
            <person name="Hensen N."/>
            <person name="Bonometti L."/>
            <person name="Westerberg I."/>
            <person name="Brannstrom I.O."/>
            <person name="Guillou S."/>
            <person name="Cros-Aarteil S."/>
            <person name="Calhoun S."/>
            <person name="Haridas S."/>
            <person name="Kuo A."/>
            <person name="Mondo S."/>
            <person name="Pangilinan J."/>
            <person name="Riley R."/>
            <person name="LaButti K."/>
            <person name="Andreopoulos B."/>
            <person name="Lipzen A."/>
            <person name="Chen C."/>
            <person name="Yan M."/>
            <person name="Daum C."/>
            <person name="Ng V."/>
            <person name="Clum A."/>
            <person name="Steindorff A."/>
            <person name="Ohm R.A."/>
            <person name="Martin F."/>
            <person name="Silar P."/>
            <person name="Natvig D.O."/>
            <person name="Lalanne C."/>
            <person name="Gautier V."/>
            <person name="Ament-Velasquez S.L."/>
            <person name="Kruys A."/>
            <person name="Hutchinson M.I."/>
            <person name="Powell A.J."/>
            <person name="Barry K."/>
            <person name="Miller A.N."/>
            <person name="Grigoriev I.V."/>
            <person name="Debuchy R."/>
            <person name="Gladieux P."/>
            <person name="Hiltunen Thoren M."/>
            <person name="Johannesson H."/>
        </authorList>
    </citation>
    <scope>NUCLEOTIDE SEQUENCE</scope>
    <source>
        <strain evidence="2">CBS 990.96</strain>
    </source>
</reference>
<protein>
    <submittedName>
        <fullName evidence="2">Uncharacterized protein</fullName>
    </submittedName>
</protein>
<evidence type="ECO:0000313" key="3">
    <source>
        <dbReference type="Proteomes" id="UP001301958"/>
    </source>
</evidence>